<evidence type="ECO:0000313" key="5">
    <source>
        <dbReference type="EMBL" id="SFE32560.1"/>
    </source>
</evidence>
<keyword evidence="3" id="KW-0472">Membrane</keyword>
<dbReference type="Proteomes" id="UP000199477">
    <property type="component" value="Unassembled WGS sequence"/>
</dbReference>
<keyword evidence="1 2" id="KW-0238">DNA-binding</keyword>
<evidence type="ECO:0000313" key="6">
    <source>
        <dbReference type="Proteomes" id="UP000199477"/>
    </source>
</evidence>
<organism evidence="5 6">
    <name type="scientific">Dyella marensis</name>
    <dbReference type="NCBI Taxonomy" id="500610"/>
    <lineage>
        <taxon>Bacteria</taxon>
        <taxon>Pseudomonadati</taxon>
        <taxon>Pseudomonadota</taxon>
        <taxon>Gammaproteobacteria</taxon>
        <taxon>Lysobacterales</taxon>
        <taxon>Rhodanobacteraceae</taxon>
        <taxon>Dyella</taxon>
    </lineage>
</organism>
<evidence type="ECO:0000259" key="4">
    <source>
        <dbReference type="PROSITE" id="PS51755"/>
    </source>
</evidence>
<feature type="transmembrane region" description="Helical" evidence="3">
    <location>
        <begin position="138"/>
        <end position="158"/>
    </location>
</feature>
<dbReference type="GO" id="GO:0003677">
    <property type="term" value="F:DNA binding"/>
    <property type="evidence" value="ECO:0007669"/>
    <property type="project" value="UniProtKB-UniRule"/>
</dbReference>
<protein>
    <submittedName>
        <fullName evidence="5">DNA-binding winged helix-turn-helix (WHTH) domain-containing protein</fullName>
    </submittedName>
</protein>
<keyword evidence="6" id="KW-1185">Reference proteome</keyword>
<dbReference type="Gene3D" id="1.10.10.10">
    <property type="entry name" value="Winged helix-like DNA-binding domain superfamily/Winged helix DNA-binding domain"/>
    <property type="match status" value="1"/>
</dbReference>
<gene>
    <name evidence="5" type="ORF">SAMN02799615_00755</name>
</gene>
<dbReference type="SUPFAM" id="SSF46894">
    <property type="entry name" value="C-terminal effector domain of the bipartite response regulators"/>
    <property type="match status" value="1"/>
</dbReference>
<dbReference type="PANTHER" id="PTHR47691">
    <property type="entry name" value="REGULATOR-RELATED"/>
    <property type="match status" value="1"/>
</dbReference>
<name>A0A1I1ZQD3_9GAMM</name>
<dbReference type="PROSITE" id="PS51755">
    <property type="entry name" value="OMPR_PHOB"/>
    <property type="match status" value="1"/>
</dbReference>
<dbReference type="EMBL" id="FONH01000002">
    <property type="protein sequence ID" value="SFE32560.1"/>
    <property type="molecule type" value="Genomic_DNA"/>
</dbReference>
<keyword evidence="3" id="KW-1133">Transmembrane helix</keyword>
<dbReference type="Pfam" id="PF00486">
    <property type="entry name" value="Trans_reg_C"/>
    <property type="match status" value="1"/>
</dbReference>
<dbReference type="Pfam" id="PF14938">
    <property type="entry name" value="SNAP"/>
    <property type="match status" value="1"/>
</dbReference>
<feature type="domain" description="OmpR/PhoB-type" evidence="4">
    <location>
        <begin position="3"/>
        <end position="98"/>
    </location>
</feature>
<evidence type="ECO:0000256" key="1">
    <source>
        <dbReference type="ARBA" id="ARBA00023125"/>
    </source>
</evidence>
<proteinExistence type="predicted"/>
<keyword evidence="3" id="KW-0812">Transmembrane</keyword>
<dbReference type="PANTHER" id="PTHR47691:SF3">
    <property type="entry name" value="HTH-TYPE TRANSCRIPTIONAL REGULATOR RV0890C-RELATED"/>
    <property type="match status" value="1"/>
</dbReference>
<dbReference type="InterPro" id="IPR011990">
    <property type="entry name" value="TPR-like_helical_dom_sf"/>
</dbReference>
<dbReference type="SUPFAM" id="SSF48452">
    <property type="entry name" value="TPR-like"/>
    <property type="match status" value="2"/>
</dbReference>
<dbReference type="InterPro" id="IPR016032">
    <property type="entry name" value="Sig_transdc_resp-reg_C-effctor"/>
</dbReference>
<dbReference type="RefSeq" id="WP_026636635.1">
    <property type="nucleotide sequence ID" value="NZ_FONH01000002.1"/>
</dbReference>
<dbReference type="CDD" id="cd00383">
    <property type="entry name" value="trans_reg_C"/>
    <property type="match status" value="1"/>
</dbReference>
<dbReference type="InterPro" id="IPR036388">
    <property type="entry name" value="WH-like_DNA-bd_sf"/>
</dbReference>
<sequence>MEKPVYVFGRFRLDPLARELRRDGELITLPASAFDCLVYLVEHRQRPVGKDELIAAVWGRTEVSDNLLAQHIVRLRRLWEGDTSCIRTVPRIGYHWIAETAVETVAPEAALVERPAAPADEEAGMEPSPPTAAPRRRLLWIVPAVLACLVLLGAGWWWTARKASTPAQALVPAALVVVLPAKVQAQGEWGWLRYGVMDIVANHLRAAGLRTVPSETVVALSRDGAFDEDDSRHPFDATWQIAPEVQFLDGAWRIHLGLRSADGHVDGVDVIARDVLAAAKQASDALVKRLGVPGTGSAQTPSQLDDWLARVAAARMENQIDAAQKVIDDVPAEWRNDPKVDYTRAILECDRGQRDACEKHLQELLSRLEREHSKDPILRGRVLFTLGLRYASAQKFDRAAAALDEAIHVLEQAKASDELANTYLNRAWLAQSQDKIDVAMTFLGKGRATYTLTGNVFGMSRADFDMGLIAAKQGQLDSAMTFLQRAYDQYSRYGARTMLPAVLDGMASVAKQQLKYRDELAITDRFWPLSADLADVHMRRELTFVRAIALADNGRMLEASSLARQLLREIDPHEDAVLAAEVPALLAQMALDMGDDAEAARQARQAMAPEEGLDQQDRATVWLVLVRALERGGHADEAAAEAARFGAWAASQPAGDGDWSLLYANLAQAETVAAKDAPRGLAMLESLLARARREGVPSLIVNIGCSYAAALLKAGQADQALTVSGTLSAWAQDDVRVVALEARIYQALGHADARDKAVQRAKLLAGERPLPSG</sequence>
<dbReference type="GO" id="GO:0006355">
    <property type="term" value="P:regulation of DNA-templated transcription"/>
    <property type="evidence" value="ECO:0007669"/>
    <property type="project" value="InterPro"/>
</dbReference>
<dbReference type="GO" id="GO:0000160">
    <property type="term" value="P:phosphorelay signal transduction system"/>
    <property type="evidence" value="ECO:0007669"/>
    <property type="project" value="InterPro"/>
</dbReference>
<dbReference type="Gene3D" id="1.25.40.10">
    <property type="entry name" value="Tetratricopeptide repeat domain"/>
    <property type="match status" value="2"/>
</dbReference>
<dbReference type="STRING" id="500610.SAMN02799615_00755"/>
<dbReference type="InterPro" id="IPR001867">
    <property type="entry name" value="OmpR/PhoB-type_DNA-bd"/>
</dbReference>
<evidence type="ECO:0000256" key="3">
    <source>
        <dbReference type="SAM" id="Phobius"/>
    </source>
</evidence>
<evidence type="ECO:0000256" key="2">
    <source>
        <dbReference type="PROSITE-ProRule" id="PRU01091"/>
    </source>
</evidence>
<accession>A0A1I1ZQD3</accession>
<dbReference type="AlphaFoldDB" id="A0A1I1ZQD3"/>
<feature type="DNA-binding region" description="OmpR/PhoB-type" evidence="2">
    <location>
        <begin position="3"/>
        <end position="98"/>
    </location>
</feature>
<reference evidence="6" key="1">
    <citation type="submission" date="2016-10" db="EMBL/GenBank/DDBJ databases">
        <authorList>
            <person name="Varghese N."/>
            <person name="Submissions S."/>
        </authorList>
    </citation>
    <scope>NUCLEOTIDE SEQUENCE [LARGE SCALE GENOMIC DNA]</scope>
    <source>
        <strain evidence="6">UNC178MFTsu3.1</strain>
    </source>
</reference>
<dbReference type="SMART" id="SM00862">
    <property type="entry name" value="Trans_reg_C"/>
    <property type="match status" value="1"/>
</dbReference>